<dbReference type="SUPFAM" id="SSF52172">
    <property type="entry name" value="CheY-like"/>
    <property type="match status" value="1"/>
</dbReference>
<feature type="modified residue" description="4-aspartylphosphate" evidence="1">
    <location>
        <position position="246"/>
    </location>
</feature>
<dbReference type="RefSeq" id="WP_155934560.1">
    <property type="nucleotide sequence ID" value="NZ_WODC01000006.1"/>
</dbReference>
<dbReference type="Gene3D" id="2.40.50.180">
    <property type="entry name" value="CheA-289, Domain 4"/>
    <property type="match status" value="1"/>
</dbReference>
<keyword evidence="1" id="KW-0597">Phosphoprotein</keyword>
<dbReference type="AlphaFoldDB" id="A0A7K1KPY4"/>
<dbReference type="InterPro" id="IPR036061">
    <property type="entry name" value="CheW-like_dom_sf"/>
</dbReference>
<dbReference type="Proteomes" id="UP000461162">
    <property type="component" value="Unassembled WGS sequence"/>
</dbReference>
<sequence>MPQTKILLESGTNEVEIVEFHLDEARPTGRYRGYYGINVAKVLEILQLPKLSDMPEVSHPAVLGAFNLRREIIPLVDLAAWLGKKRDESGPPKVIVTEFNRTKSAFLVSGVTRIHRINWGQVEAPTGYVSSLSVNSITGVVKLAGRIVFILDMEKICSELDPDAKPVPEPDEDIRRELNSRKVKALVADDSAMARRMIAGILEKAGFTVHQAENGDQAWRYLLNARSKAAQPGRTLSDLVDIVVSDIEMPVMDGHSLTRLIKEDPLLKDLPVVLCSSIITETLHHKGVAVGADDQISKAELGELVARTHRLLVRSDRNRPPQARPTS</sequence>
<dbReference type="Pfam" id="PF00072">
    <property type="entry name" value="Response_reg"/>
    <property type="match status" value="1"/>
</dbReference>
<dbReference type="InterPro" id="IPR024181">
    <property type="entry name" value="Chemotax_regulator_CheV"/>
</dbReference>
<dbReference type="SMART" id="SM00448">
    <property type="entry name" value="REC"/>
    <property type="match status" value="1"/>
</dbReference>
<dbReference type="PANTHER" id="PTHR47233:SF3">
    <property type="entry name" value="CHEMOTAXIS PROTEIN CHEV"/>
    <property type="match status" value="1"/>
</dbReference>
<comment type="caution">
    <text evidence="4">The sequence shown here is derived from an EMBL/GenBank/DDBJ whole genome shotgun (WGS) entry which is preliminary data.</text>
</comment>
<dbReference type="InterPro" id="IPR011006">
    <property type="entry name" value="CheY-like_superfamily"/>
</dbReference>
<dbReference type="SMART" id="SM00260">
    <property type="entry name" value="CheW"/>
    <property type="match status" value="1"/>
</dbReference>
<name>A0A7K1KPY4_9BACT</name>
<dbReference type="PROSITE" id="PS50110">
    <property type="entry name" value="RESPONSE_REGULATORY"/>
    <property type="match status" value="1"/>
</dbReference>
<dbReference type="EMBL" id="WODC01000006">
    <property type="protein sequence ID" value="MUM77931.1"/>
    <property type="molecule type" value="Genomic_DNA"/>
</dbReference>
<dbReference type="Pfam" id="PF01584">
    <property type="entry name" value="CheW"/>
    <property type="match status" value="1"/>
</dbReference>
<evidence type="ECO:0000313" key="4">
    <source>
        <dbReference type="EMBL" id="MUM77931.1"/>
    </source>
</evidence>
<gene>
    <name evidence="4" type="ORF">GKC30_09825</name>
</gene>
<dbReference type="Gene3D" id="3.40.50.2300">
    <property type="match status" value="1"/>
</dbReference>
<dbReference type="GO" id="GO:0006935">
    <property type="term" value="P:chemotaxis"/>
    <property type="evidence" value="ECO:0007669"/>
    <property type="project" value="InterPro"/>
</dbReference>
<dbReference type="SUPFAM" id="SSF50341">
    <property type="entry name" value="CheW-like"/>
    <property type="match status" value="1"/>
</dbReference>
<dbReference type="InterPro" id="IPR002545">
    <property type="entry name" value="CheW-lke_dom"/>
</dbReference>
<evidence type="ECO:0000259" key="2">
    <source>
        <dbReference type="PROSITE" id="PS50110"/>
    </source>
</evidence>
<evidence type="ECO:0000256" key="1">
    <source>
        <dbReference type="PROSITE-ProRule" id="PRU00169"/>
    </source>
</evidence>
<dbReference type="PANTHER" id="PTHR47233">
    <property type="entry name" value="CHEMOTAXIS PROTEIN CHEV"/>
    <property type="match status" value="1"/>
</dbReference>
<dbReference type="InterPro" id="IPR001789">
    <property type="entry name" value="Sig_transdc_resp-reg_receiver"/>
</dbReference>
<organism evidence="4 5">
    <name type="scientific">Pseudodesulfovibrio alkaliphilus</name>
    <dbReference type="NCBI Taxonomy" id="2661613"/>
    <lineage>
        <taxon>Bacteria</taxon>
        <taxon>Pseudomonadati</taxon>
        <taxon>Thermodesulfobacteriota</taxon>
        <taxon>Desulfovibrionia</taxon>
        <taxon>Desulfovibrionales</taxon>
        <taxon>Desulfovibrionaceae</taxon>
    </lineage>
</organism>
<dbReference type="PIRSF" id="PIRSF002867">
    <property type="entry name" value="CheV"/>
    <property type="match status" value="1"/>
</dbReference>
<protein>
    <submittedName>
        <fullName evidence="4">Response regulator</fullName>
    </submittedName>
</protein>
<evidence type="ECO:0000313" key="5">
    <source>
        <dbReference type="Proteomes" id="UP000461162"/>
    </source>
</evidence>
<dbReference type="Gene3D" id="2.30.30.40">
    <property type="entry name" value="SH3 Domains"/>
    <property type="match status" value="1"/>
</dbReference>
<accession>A0A7K1KPY4</accession>
<feature type="domain" description="Response regulatory" evidence="2">
    <location>
        <begin position="184"/>
        <end position="313"/>
    </location>
</feature>
<evidence type="ECO:0000259" key="3">
    <source>
        <dbReference type="PROSITE" id="PS50851"/>
    </source>
</evidence>
<dbReference type="PROSITE" id="PS50851">
    <property type="entry name" value="CHEW"/>
    <property type="match status" value="1"/>
</dbReference>
<proteinExistence type="predicted"/>
<feature type="domain" description="CheW-like" evidence="3">
    <location>
        <begin position="14"/>
        <end position="162"/>
    </location>
</feature>
<keyword evidence="5" id="KW-1185">Reference proteome</keyword>
<dbReference type="GO" id="GO:0000160">
    <property type="term" value="P:phosphorelay signal transduction system"/>
    <property type="evidence" value="ECO:0007669"/>
    <property type="project" value="InterPro"/>
</dbReference>
<reference evidence="4 5" key="1">
    <citation type="submission" date="2019-11" db="EMBL/GenBank/DDBJ databases">
        <title>Pseudodesulfovibrio alkaliphilus, sp. nov., an alkaliphilic sulfate-reducing bacteria from mud volcano of Taman peninsula, Russia.</title>
        <authorList>
            <person name="Frolova A."/>
            <person name="Merkel A.Y."/>
            <person name="Slobodkin A.I."/>
        </authorList>
    </citation>
    <scope>NUCLEOTIDE SEQUENCE [LARGE SCALE GENOMIC DNA]</scope>
    <source>
        <strain evidence="4 5">F-1</strain>
    </source>
</reference>